<evidence type="ECO:0000256" key="1">
    <source>
        <dbReference type="SAM" id="Phobius"/>
    </source>
</evidence>
<sequence length="534" mass="56281">MNSRGWARSIRTAVAVILLIALPLAPALIISRAPLDLLRLPAESIVATILLSLLPWRSARVVVALLFGVVVASAMLAAGLDAGYEAALDIPFDPTDASQLTDAFGVLRSSIGGAAAVAVLAGLIVVALGVVAAVAWAGLRVGAAVRAVRARGFVVLAAASAVWLAAAAVGAPLAASASLASLDSTAQQAAETQEAVAKLPSEISTDAYAGVPASQLLTALRGKDVVLAFIESYGQVAVQGTSFSSGVDQELQSGQTQLAAEGYSAQSAFLTSPTFGGLSWLAHSTLESGLWIDKQPIYSKVIRSARFTLSDAFRKAGWKTVSDVPSDTQPWPFGTSFYHFGSLLTANNVGYQGPAFGYARIPDQYTWKYFADHELNGPHQPVMAEIDLVSSHTPWASLPKLVPWSKLGNGSVFEAQPAQGNSATEVWQSAQGVQQAYGQSVQYSLGAMFSFLKNVDDPNLVVIALGDHQPATIVSGSGANHDVPISIIAKDPTVFRSIAGWHWQRGVMPSPTAPVWRMDTFRDRFLSAFDQKPQ</sequence>
<organism evidence="2 3">
    <name type="scientific">Gryllotalpicola reticulitermitis</name>
    <dbReference type="NCBI Taxonomy" id="1184153"/>
    <lineage>
        <taxon>Bacteria</taxon>
        <taxon>Bacillati</taxon>
        <taxon>Actinomycetota</taxon>
        <taxon>Actinomycetes</taxon>
        <taxon>Micrococcales</taxon>
        <taxon>Microbacteriaceae</taxon>
        <taxon>Gryllotalpicola</taxon>
    </lineage>
</organism>
<dbReference type="Gene3D" id="3.40.720.10">
    <property type="entry name" value="Alkaline Phosphatase, subunit A"/>
    <property type="match status" value="1"/>
</dbReference>
<feature type="transmembrane region" description="Helical" evidence="1">
    <location>
        <begin position="114"/>
        <end position="141"/>
    </location>
</feature>
<feature type="transmembrane region" description="Helical" evidence="1">
    <location>
        <begin position="153"/>
        <end position="175"/>
    </location>
</feature>
<protein>
    <submittedName>
        <fullName evidence="2">CDP-alcohol phosphatidyltransferase</fullName>
    </submittedName>
</protein>
<evidence type="ECO:0000313" key="3">
    <source>
        <dbReference type="Proteomes" id="UP001595900"/>
    </source>
</evidence>
<feature type="transmembrane region" description="Helical" evidence="1">
    <location>
        <begin position="37"/>
        <end position="54"/>
    </location>
</feature>
<dbReference type="SUPFAM" id="SSF53649">
    <property type="entry name" value="Alkaline phosphatase-like"/>
    <property type="match status" value="1"/>
</dbReference>
<keyword evidence="3" id="KW-1185">Reference proteome</keyword>
<dbReference type="RefSeq" id="WP_390229727.1">
    <property type="nucleotide sequence ID" value="NZ_JBHSCN010000006.1"/>
</dbReference>
<keyword evidence="1" id="KW-0472">Membrane</keyword>
<gene>
    <name evidence="2" type="ORF">ACFOYW_13275</name>
</gene>
<keyword evidence="1" id="KW-0812">Transmembrane</keyword>
<dbReference type="Proteomes" id="UP001595900">
    <property type="component" value="Unassembled WGS sequence"/>
</dbReference>
<dbReference type="InterPro" id="IPR017850">
    <property type="entry name" value="Alkaline_phosphatase_core_sf"/>
</dbReference>
<evidence type="ECO:0000313" key="2">
    <source>
        <dbReference type="EMBL" id="MFC4244345.1"/>
    </source>
</evidence>
<accession>A0ABV8Q7P9</accession>
<reference evidence="3" key="1">
    <citation type="journal article" date="2019" name="Int. J. Syst. Evol. Microbiol.">
        <title>The Global Catalogue of Microorganisms (GCM) 10K type strain sequencing project: providing services to taxonomists for standard genome sequencing and annotation.</title>
        <authorList>
            <consortium name="The Broad Institute Genomics Platform"/>
            <consortium name="The Broad Institute Genome Sequencing Center for Infectious Disease"/>
            <person name="Wu L."/>
            <person name="Ma J."/>
        </authorList>
    </citation>
    <scope>NUCLEOTIDE SEQUENCE [LARGE SCALE GENOMIC DNA]</scope>
    <source>
        <strain evidence="3">CGMCC 1.10363</strain>
    </source>
</reference>
<name>A0ABV8Q7P9_9MICO</name>
<keyword evidence="1" id="KW-1133">Transmembrane helix</keyword>
<dbReference type="EMBL" id="JBHSCN010000006">
    <property type="protein sequence ID" value="MFC4244345.1"/>
    <property type="molecule type" value="Genomic_DNA"/>
</dbReference>
<comment type="caution">
    <text evidence="2">The sequence shown here is derived from an EMBL/GenBank/DDBJ whole genome shotgun (WGS) entry which is preliminary data.</text>
</comment>
<proteinExistence type="predicted"/>
<feature type="transmembrane region" description="Helical" evidence="1">
    <location>
        <begin position="61"/>
        <end position="80"/>
    </location>
</feature>